<keyword evidence="2" id="KW-1185">Reference proteome</keyword>
<dbReference type="OrthoDB" id="975117at2"/>
<evidence type="ECO:0000313" key="1">
    <source>
        <dbReference type="EMBL" id="RXQ96755.1"/>
    </source>
</evidence>
<dbReference type="PROSITE" id="PS51257">
    <property type="entry name" value="PROKAR_LIPOPROTEIN"/>
    <property type="match status" value="1"/>
</dbReference>
<gene>
    <name evidence="1" type="ORF">EO244_03750</name>
</gene>
<dbReference type="AlphaFoldDB" id="A0A4Q1JPB6"/>
<dbReference type="RefSeq" id="WP_129253063.1">
    <property type="nucleotide sequence ID" value="NZ_SAXA01000002.1"/>
</dbReference>
<evidence type="ECO:0000313" key="2">
    <source>
        <dbReference type="Proteomes" id="UP000289703"/>
    </source>
</evidence>
<name>A0A4Q1JPB6_9BACT</name>
<dbReference type="EMBL" id="SAXA01000002">
    <property type="protein sequence ID" value="RXQ96755.1"/>
    <property type="molecule type" value="Genomic_DNA"/>
</dbReference>
<comment type="caution">
    <text evidence="1">The sequence shown here is derived from an EMBL/GenBank/DDBJ whole genome shotgun (WGS) entry which is preliminary data.</text>
</comment>
<proteinExistence type="predicted"/>
<sequence>MKNIIYLFVALFLFASCEHELENTPNTNKGTAVASFKLGEKAIIEKATFKDSSIDFSLDIVTRDHFTSAPVYISYNDGKAVEFDQITSTSSSISFDQGSIENVLGKLNIVDGDKFTFTVPYFVLNTTDTIRSTTVYTTIEKDENGVEKEVEITVDNTTSKVDGLPIFDQDLTYYVACLSEIEGTYTLKFTGIGGGGLDAPEPYTATIEDVVIERISPIEYSVSNCMGNLMKEYYSKYGGKTLTGNFFDICGTFMPATPVNNGWHSNTYTNGVISPDGVITVDVKNNWGDSGTLVYTPKK</sequence>
<dbReference type="Proteomes" id="UP000289703">
    <property type="component" value="Unassembled WGS sequence"/>
</dbReference>
<protein>
    <submittedName>
        <fullName evidence="1">Uncharacterized protein</fullName>
    </submittedName>
</protein>
<reference evidence="1 2" key="1">
    <citation type="submission" date="2019-01" db="EMBL/GenBank/DDBJ databases">
        <title>Ancylomarina salipaludis sp. nov., isolated from a salt marsh.</title>
        <authorList>
            <person name="Yoon J.-H."/>
        </authorList>
    </citation>
    <scope>NUCLEOTIDE SEQUENCE [LARGE SCALE GENOMIC DNA]</scope>
    <source>
        <strain evidence="1 2">SHSM-M15</strain>
    </source>
</reference>
<organism evidence="1 2">
    <name type="scientific">Ancylomarina salipaludis</name>
    <dbReference type="NCBI Taxonomy" id="2501299"/>
    <lineage>
        <taxon>Bacteria</taxon>
        <taxon>Pseudomonadati</taxon>
        <taxon>Bacteroidota</taxon>
        <taxon>Bacteroidia</taxon>
        <taxon>Marinilabiliales</taxon>
        <taxon>Marinifilaceae</taxon>
        <taxon>Ancylomarina</taxon>
    </lineage>
</organism>
<accession>A0A4Q1JPB6</accession>